<reference evidence="9" key="1">
    <citation type="submission" date="2018-04" db="EMBL/GenBank/DDBJ databases">
        <title>Transcriptome of Schizaphis graminum biotype I.</title>
        <authorList>
            <person name="Scully E.D."/>
            <person name="Geib S.M."/>
            <person name="Palmer N.A."/>
            <person name="Koch K."/>
            <person name="Bradshaw J."/>
            <person name="Heng-Moss T."/>
            <person name="Sarath G."/>
        </authorList>
    </citation>
    <scope>NUCLEOTIDE SEQUENCE</scope>
</reference>
<dbReference type="Pfam" id="PF12114">
    <property type="entry name" value="Period_C"/>
    <property type="match status" value="1"/>
</dbReference>
<dbReference type="PANTHER" id="PTHR11269:SF16">
    <property type="entry name" value="PERIOD CIRCADIAN PROTEIN"/>
    <property type="match status" value="1"/>
</dbReference>
<evidence type="ECO:0000256" key="5">
    <source>
        <dbReference type="ARBA" id="ARBA00023242"/>
    </source>
</evidence>
<proteinExistence type="predicted"/>
<feature type="compositionally biased region" description="Basic and acidic residues" evidence="7">
    <location>
        <begin position="385"/>
        <end position="402"/>
    </location>
</feature>
<dbReference type="GO" id="GO:0000976">
    <property type="term" value="F:transcription cis-regulatory region binding"/>
    <property type="evidence" value="ECO:0007669"/>
    <property type="project" value="TreeGrafter"/>
</dbReference>
<name>A0A2S2NAQ2_SCHGA</name>
<organism evidence="9">
    <name type="scientific">Schizaphis graminum</name>
    <name type="common">Green bug aphid</name>
    <dbReference type="NCBI Taxonomy" id="13262"/>
    <lineage>
        <taxon>Eukaryota</taxon>
        <taxon>Metazoa</taxon>
        <taxon>Ecdysozoa</taxon>
        <taxon>Arthropoda</taxon>
        <taxon>Hexapoda</taxon>
        <taxon>Insecta</taxon>
        <taxon>Pterygota</taxon>
        <taxon>Neoptera</taxon>
        <taxon>Paraneoptera</taxon>
        <taxon>Hemiptera</taxon>
        <taxon>Sternorrhyncha</taxon>
        <taxon>Aphidomorpha</taxon>
        <taxon>Aphidoidea</taxon>
        <taxon>Aphididae</taxon>
        <taxon>Aphidini</taxon>
        <taxon>Schizaphis</taxon>
    </lineage>
</organism>
<dbReference type="GO" id="GO:0005634">
    <property type="term" value="C:nucleus"/>
    <property type="evidence" value="ECO:0007669"/>
    <property type="project" value="UniProtKB-SubCell"/>
</dbReference>
<keyword evidence="5" id="KW-0539">Nucleus</keyword>
<protein>
    <recommendedName>
        <fullName evidence="6">Period circadian protein</fullName>
    </recommendedName>
</protein>
<feature type="domain" description="Period circadian-like C-terminal" evidence="8">
    <location>
        <begin position="388"/>
        <end position="505"/>
    </location>
</feature>
<accession>A0A2S2NAQ2</accession>
<dbReference type="InterPro" id="IPR050760">
    <property type="entry name" value="Period_circadian_regulator"/>
</dbReference>
<keyword evidence="2" id="KW-0597">Phosphoprotein</keyword>
<keyword evidence="4" id="KW-0090">Biological rhythms</keyword>
<dbReference type="GO" id="GO:0032922">
    <property type="term" value="P:circadian regulation of gene expression"/>
    <property type="evidence" value="ECO:0007669"/>
    <property type="project" value="TreeGrafter"/>
</dbReference>
<gene>
    <name evidence="9" type="primary">per</name>
    <name evidence="9" type="ORF">g.19130</name>
</gene>
<feature type="region of interest" description="Disordered" evidence="7">
    <location>
        <begin position="122"/>
        <end position="147"/>
    </location>
</feature>
<sequence>MDTNSKQQISMEYINFTPHINCFVHPSVQVPLNVEVRPEMSSNYSDNDSANLFQNTNYESKSSSDTLLSYTELNYNDNMQKFFNSNLKTHSSEESSCSKTFVAKEVISYETDTNKVQPDTISSFQSGTQVSSTTITQNSPSYDLEQNNASKNCQLTQKMLSRHNEKMVCDLVKQHKKNKLFKKQNLSSQAIHISDIAHGIKRNNSTINENNSCKLSKRKCLSNISSPTNLTQPLEYQDIATTPNVSRATQIWSFCQITRDSQTMTDLPPRQSLPSSCQKLVLPSQALIVPCQPLIYNVPLSNNVMPVQHACNLMDEKFGNIQGTDKLQSLSMPNHITGNDQFLHAQQQLHIKQLYQNIESKTEDQIISKKNDQNIQKKTRATQVNHEEITTSSDSDCKKETGSLRSSSGWLYEESSYYSSSLRDKTDSSEREDFPLLNVLEKTNSSPQLIKKQPFWMEDVVTTPDLVYRYQMDYGDKNEVLRKDINTLNTFTQPLLVSEQLKQLCVEIDVNGSSKTSYFEDGTSSSSDEDDCYIYIGKNKRRRIDFCRMAMIYEENALIPPPTSPRNKMSKNDHLSS</sequence>
<dbReference type="GO" id="GO:0000122">
    <property type="term" value="P:negative regulation of transcription by RNA polymerase II"/>
    <property type="evidence" value="ECO:0007669"/>
    <property type="project" value="TreeGrafter"/>
</dbReference>
<evidence type="ECO:0000256" key="3">
    <source>
        <dbReference type="ARBA" id="ARBA00022737"/>
    </source>
</evidence>
<dbReference type="GO" id="GO:0005737">
    <property type="term" value="C:cytoplasm"/>
    <property type="evidence" value="ECO:0007669"/>
    <property type="project" value="TreeGrafter"/>
</dbReference>
<evidence type="ECO:0000256" key="6">
    <source>
        <dbReference type="ARBA" id="ARBA00040849"/>
    </source>
</evidence>
<keyword evidence="3" id="KW-0677">Repeat</keyword>
<dbReference type="GO" id="GO:0043153">
    <property type="term" value="P:entrainment of circadian clock by photoperiod"/>
    <property type="evidence" value="ECO:0007669"/>
    <property type="project" value="TreeGrafter"/>
</dbReference>
<evidence type="ECO:0000259" key="8">
    <source>
        <dbReference type="Pfam" id="PF12114"/>
    </source>
</evidence>
<dbReference type="GO" id="GO:0001222">
    <property type="term" value="F:transcription corepressor binding"/>
    <property type="evidence" value="ECO:0007669"/>
    <property type="project" value="TreeGrafter"/>
</dbReference>
<dbReference type="InterPro" id="IPR022728">
    <property type="entry name" value="Period_circadian-like_C"/>
</dbReference>
<comment type="subcellular location">
    <subcellularLocation>
        <location evidence="1">Nucleus</location>
    </subcellularLocation>
</comment>
<feature type="region of interest" description="Disordered" evidence="7">
    <location>
        <begin position="383"/>
        <end position="403"/>
    </location>
</feature>
<evidence type="ECO:0000256" key="2">
    <source>
        <dbReference type="ARBA" id="ARBA00022553"/>
    </source>
</evidence>
<evidence type="ECO:0000256" key="1">
    <source>
        <dbReference type="ARBA" id="ARBA00004123"/>
    </source>
</evidence>
<evidence type="ECO:0000313" key="9">
    <source>
        <dbReference type="EMBL" id="MBY14250.1"/>
    </source>
</evidence>
<dbReference type="EMBL" id="GGMR01001631">
    <property type="protein sequence ID" value="MBY14250.1"/>
    <property type="molecule type" value="Transcribed_RNA"/>
</dbReference>
<dbReference type="PANTHER" id="PTHR11269">
    <property type="entry name" value="PERIOD CIRCADIAN PROTEIN"/>
    <property type="match status" value="1"/>
</dbReference>
<evidence type="ECO:0000256" key="7">
    <source>
        <dbReference type="SAM" id="MobiDB-lite"/>
    </source>
</evidence>
<dbReference type="AlphaFoldDB" id="A0A2S2NAQ2"/>
<evidence type="ECO:0000256" key="4">
    <source>
        <dbReference type="ARBA" id="ARBA00023108"/>
    </source>
</evidence>
<feature type="region of interest" description="Disordered" evidence="7">
    <location>
        <begin position="558"/>
        <end position="577"/>
    </location>
</feature>